<dbReference type="PROSITE" id="PS50172">
    <property type="entry name" value="BRCT"/>
    <property type="match status" value="1"/>
</dbReference>
<dbReference type="SUPFAM" id="SSF52113">
    <property type="entry name" value="BRCT domain"/>
    <property type="match status" value="1"/>
</dbReference>
<dbReference type="Pfam" id="PF13857">
    <property type="entry name" value="Ank_5"/>
    <property type="match status" value="1"/>
</dbReference>
<dbReference type="FunFam" id="3.30.160.60:FF:000446">
    <property type="entry name" value="Zinc finger protein"/>
    <property type="match status" value="1"/>
</dbReference>
<dbReference type="GO" id="GO:0000122">
    <property type="term" value="P:negative regulation of transcription by RNA polymerase II"/>
    <property type="evidence" value="ECO:0007669"/>
    <property type="project" value="UniProtKB-ARBA"/>
</dbReference>
<dbReference type="InterPro" id="IPR053345">
    <property type="entry name" value="Ankyrin_repeat-containing"/>
</dbReference>
<proteinExistence type="inferred from homology"/>
<comment type="subcellular location">
    <subcellularLocation>
        <location evidence="1">Nucleus</location>
    </subcellularLocation>
</comment>
<dbReference type="AlphaFoldDB" id="G0N5P0"/>
<feature type="repeat" description="ANK" evidence="8">
    <location>
        <begin position="586"/>
        <end position="618"/>
    </location>
</feature>
<dbReference type="InterPro" id="IPR002110">
    <property type="entry name" value="Ankyrin_rpt"/>
</dbReference>
<keyword evidence="2" id="KW-0479">Metal-binding</keyword>
<keyword evidence="6" id="KW-0539">Nucleus</keyword>
<dbReference type="Gene3D" id="1.25.40.20">
    <property type="entry name" value="Ankyrin repeat-containing domain"/>
    <property type="match status" value="1"/>
</dbReference>
<keyword evidence="4 9" id="KW-0863">Zinc-finger</keyword>
<dbReference type="InterPro" id="IPR036236">
    <property type="entry name" value="Znf_C2H2_sf"/>
</dbReference>
<dbReference type="PANTHER" id="PTHR22956:SF17">
    <property type="entry name" value="ANKYRIN REPEAT-CONTAINING PROTEIN F37A4.4-RELATED"/>
    <property type="match status" value="1"/>
</dbReference>
<dbReference type="GO" id="GO:0008270">
    <property type="term" value="F:zinc ion binding"/>
    <property type="evidence" value="ECO:0007669"/>
    <property type="project" value="UniProtKB-KW"/>
</dbReference>
<dbReference type="FunFam" id="3.30.160.60:FF:000311">
    <property type="entry name" value="protein odd-skipped-related 2 isoform X1"/>
    <property type="match status" value="1"/>
</dbReference>
<evidence type="ECO:0000256" key="8">
    <source>
        <dbReference type="PROSITE-ProRule" id="PRU00023"/>
    </source>
</evidence>
<dbReference type="Proteomes" id="UP000008068">
    <property type="component" value="Unassembled WGS sequence"/>
</dbReference>
<dbReference type="EMBL" id="GL379840">
    <property type="protein sequence ID" value="EGT53298.1"/>
    <property type="molecule type" value="Genomic_DNA"/>
</dbReference>
<dbReference type="SMART" id="SM00248">
    <property type="entry name" value="ANK"/>
    <property type="match status" value="2"/>
</dbReference>
<keyword evidence="10" id="KW-0812">Transmembrane</keyword>
<evidence type="ECO:0000256" key="1">
    <source>
        <dbReference type="ARBA" id="ARBA00004123"/>
    </source>
</evidence>
<gene>
    <name evidence="13" type="ORF">CAEBREN_31107</name>
</gene>
<reference evidence="14" key="1">
    <citation type="submission" date="2011-07" db="EMBL/GenBank/DDBJ databases">
        <authorList>
            <consortium name="Caenorhabditis brenneri Sequencing and Analysis Consortium"/>
            <person name="Wilson R.K."/>
        </authorList>
    </citation>
    <scope>NUCLEOTIDE SEQUENCE [LARGE SCALE GENOMIC DNA]</scope>
    <source>
        <strain evidence="14">PB2801</strain>
    </source>
</reference>
<dbReference type="Pfam" id="PF00096">
    <property type="entry name" value="zf-C2H2"/>
    <property type="match status" value="2"/>
</dbReference>
<feature type="transmembrane region" description="Helical" evidence="10">
    <location>
        <begin position="783"/>
        <end position="806"/>
    </location>
</feature>
<evidence type="ECO:0000256" key="3">
    <source>
        <dbReference type="ARBA" id="ARBA00022737"/>
    </source>
</evidence>
<evidence type="ECO:0000256" key="2">
    <source>
        <dbReference type="ARBA" id="ARBA00022723"/>
    </source>
</evidence>
<keyword evidence="10" id="KW-1133">Transmembrane helix</keyword>
<dbReference type="PROSITE" id="PS00028">
    <property type="entry name" value="ZINC_FINGER_C2H2_1"/>
    <property type="match status" value="3"/>
</dbReference>
<evidence type="ECO:0000256" key="10">
    <source>
        <dbReference type="SAM" id="Phobius"/>
    </source>
</evidence>
<feature type="domain" description="C2H2-type" evidence="11">
    <location>
        <begin position="101"/>
        <end position="128"/>
    </location>
</feature>
<evidence type="ECO:0000256" key="5">
    <source>
        <dbReference type="ARBA" id="ARBA00022833"/>
    </source>
</evidence>
<evidence type="ECO:0000256" key="9">
    <source>
        <dbReference type="PROSITE-ProRule" id="PRU00042"/>
    </source>
</evidence>
<evidence type="ECO:0000256" key="7">
    <source>
        <dbReference type="ARBA" id="ARBA00038339"/>
    </source>
</evidence>
<organism evidence="14">
    <name type="scientific">Caenorhabditis brenneri</name>
    <name type="common">Nematode worm</name>
    <dbReference type="NCBI Taxonomy" id="135651"/>
    <lineage>
        <taxon>Eukaryota</taxon>
        <taxon>Metazoa</taxon>
        <taxon>Ecdysozoa</taxon>
        <taxon>Nematoda</taxon>
        <taxon>Chromadorea</taxon>
        <taxon>Rhabditida</taxon>
        <taxon>Rhabditina</taxon>
        <taxon>Rhabditomorpha</taxon>
        <taxon>Rhabditoidea</taxon>
        <taxon>Rhabditidae</taxon>
        <taxon>Peloderinae</taxon>
        <taxon>Caenorhabditis</taxon>
    </lineage>
</organism>
<evidence type="ECO:0000313" key="14">
    <source>
        <dbReference type="Proteomes" id="UP000008068"/>
    </source>
</evidence>
<evidence type="ECO:0000259" key="11">
    <source>
        <dbReference type="PROSITE" id="PS50157"/>
    </source>
</evidence>
<dbReference type="InterPro" id="IPR013087">
    <property type="entry name" value="Znf_C2H2_type"/>
</dbReference>
<keyword evidence="5" id="KW-0862">Zinc</keyword>
<dbReference type="Gene3D" id="3.30.160.60">
    <property type="entry name" value="Classic Zinc Finger"/>
    <property type="match status" value="3"/>
</dbReference>
<feature type="domain" description="C2H2-type" evidence="11">
    <location>
        <begin position="129"/>
        <end position="156"/>
    </location>
</feature>
<keyword evidence="14" id="KW-1185">Reference proteome</keyword>
<protein>
    <recommendedName>
        <fullName evidence="15">Ankyrin repeat-containing protein</fullName>
    </recommendedName>
</protein>
<evidence type="ECO:0000256" key="6">
    <source>
        <dbReference type="ARBA" id="ARBA00023242"/>
    </source>
</evidence>
<evidence type="ECO:0008006" key="15">
    <source>
        <dbReference type="Google" id="ProtNLM"/>
    </source>
</evidence>
<keyword evidence="3" id="KW-0677">Repeat</keyword>
<dbReference type="SMART" id="SM00292">
    <property type="entry name" value="BRCT"/>
    <property type="match status" value="1"/>
</dbReference>
<dbReference type="PROSITE" id="PS50297">
    <property type="entry name" value="ANK_REP_REGION"/>
    <property type="match status" value="1"/>
</dbReference>
<dbReference type="Pfam" id="PF00533">
    <property type="entry name" value="BRCT"/>
    <property type="match status" value="1"/>
</dbReference>
<dbReference type="PROSITE" id="PS50088">
    <property type="entry name" value="ANK_REPEAT"/>
    <property type="match status" value="1"/>
</dbReference>
<dbReference type="eggNOG" id="KOG1721">
    <property type="taxonomic scope" value="Eukaryota"/>
</dbReference>
<dbReference type="InterPro" id="IPR036420">
    <property type="entry name" value="BRCT_dom_sf"/>
</dbReference>
<dbReference type="STRING" id="135651.G0N5P0"/>
<sequence>MLLAEQQRMAFQQLFAQQAQKEEKKEDQSEDLKTFLKSLNLSPTPSPAPSTSPQVLPLTCENLLQFQVQTQFLNQMATPWFMNPTHRRNHSGPPKRPKKQFICPYCDRHFTKSYNLLIHERTHTNERPFQCETCNKAFRRQDHLRDHRFIHNKEKPHKCEVCGKGFCQIRTLNVHRSNHHGLTETNTIGGIKLQNSRFGDLEKAQKELKAVFPVKEISEAKAKMSDILKTFDSSVIGDISKCLTSGDPLDSDKVISAIDYTMSVLETGHFHSTIELFRQFLKMRNDLMVVEEHVKEMGTKYHVDKNNPVLKLEDPQEISLSFGRGVEIIHDMAKALQGQESLLEATNYHAAVVKSIRQSNQNQFVKDFFLNPSERIQTLLEELRTLDKLARTIKDQDLLKVKEIFIAAMKVNGFPEVFSHVYNQLVDYKFQENEKIRNVHNSKNLSELDLDFSAHKGYLTAASISVGNIKSYFDDIFGLNSKTTKRKTWQNAYGLVVGISISVFFLALILILTLYGFTEGGRRKYKKWYLYYYPRKDEFEKRWRYSLFMDRVEGKNALLEAVREISAPNVLKAVKRGAFINAFNKNGNTALHVATKRGYPEIVEILIKNGADRSLLNVHNKTPEQMIPPEYRETHKEKIQRFEKVEKIYKKYQKKKFRLQVPDVFPNSSFHIYVEGRTNDVLTNSFTEKFQSITSEEILPTTTHCIVKTEKDGHLETNDLKLVLWIFFGVIMVKDTWMIDCLKDEDLIDRDFDYLIENIKYNGVMYNTVTQWTKAMAKGEIPYLHGVYVAVCIFEITFMALLSTIVTTHGGVMLDKFPEKDAYNIGSRPYLHVDTPPLIIIHDGTVNLEAYRNDPDKMYTLFTEEEFIGFMLRREIKINTNPNPINVAVDETVE</sequence>
<dbReference type="FunFam" id="3.30.160.60:FF:000090">
    <property type="entry name" value="Odd-skipped-related transciption factor 2"/>
    <property type="match status" value="1"/>
</dbReference>
<evidence type="ECO:0000259" key="12">
    <source>
        <dbReference type="PROSITE" id="PS50172"/>
    </source>
</evidence>
<dbReference type="SMART" id="SM00355">
    <property type="entry name" value="ZnF_C2H2"/>
    <property type="match status" value="3"/>
</dbReference>
<keyword evidence="8" id="KW-0040">ANK repeat</keyword>
<accession>G0N5P0</accession>
<name>G0N5P0_CAEBE</name>
<dbReference type="InterPro" id="IPR001357">
    <property type="entry name" value="BRCT_dom"/>
</dbReference>
<comment type="similarity">
    <text evidence="7">Belongs to the Odd C2H2-type zinc-finger protein family.</text>
</comment>
<dbReference type="OrthoDB" id="5813519at2759"/>
<dbReference type="Gene3D" id="3.40.50.10190">
    <property type="entry name" value="BRCT domain"/>
    <property type="match status" value="1"/>
</dbReference>
<dbReference type="SUPFAM" id="SSF57667">
    <property type="entry name" value="beta-beta-alpha zinc fingers"/>
    <property type="match status" value="2"/>
</dbReference>
<dbReference type="SUPFAM" id="SSF48403">
    <property type="entry name" value="Ankyrin repeat"/>
    <property type="match status" value="1"/>
</dbReference>
<feature type="domain" description="C2H2-type" evidence="11">
    <location>
        <begin position="157"/>
        <end position="184"/>
    </location>
</feature>
<dbReference type="PROSITE" id="PS50157">
    <property type="entry name" value="ZINC_FINGER_C2H2_2"/>
    <property type="match status" value="3"/>
</dbReference>
<dbReference type="InterPro" id="IPR036770">
    <property type="entry name" value="Ankyrin_rpt-contain_sf"/>
</dbReference>
<dbReference type="HOGENOM" id="CLU_323446_0_0_1"/>
<feature type="domain" description="BRCT" evidence="12">
    <location>
        <begin position="702"/>
        <end position="755"/>
    </location>
</feature>
<dbReference type="GO" id="GO:0005634">
    <property type="term" value="C:nucleus"/>
    <property type="evidence" value="ECO:0007669"/>
    <property type="project" value="UniProtKB-SubCell"/>
</dbReference>
<evidence type="ECO:0000256" key="4">
    <source>
        <dbReference type="ARBA" id="ARBA00022771"/>
    </source>
</evidence>
<keyword evidence="10" id="KW-0472">Membrane</keyword>
<feature type="transmembrane region" description="Helical" evidence="10">
    <location>
        <begin position="492"/>
        <end position="517"/>
    </location>
</feature>
<dbReference type="InParanoid" id="G0N5P0"/>
<evidence type="ECO:0000313" key="13">
    <source>
        <dbReference type="EMBL" id="EGT53298.1"/>
    </source>
</evidence>
<dbReference type="PANTHER" id="PTHR22956">
    <property type="entry name" value="ANKYRIN REPEAT-CONTAINING PROTEIN F37A4.4-RELATED-RELATED"/>
    <property type="match status" value="1"/>
</dbReference>